<organism evidence="3 4">
    <name type="scientific">Streptomyces vulcanius</name>
    <dbReference type="NCBI Taxonomy" id="1441876"/>
    <lineage>
        <taxon>Bacteria</taxon>
        <taxon>Bacillati</taxon>
        <taxon>Actinomycetota</taxon>
        <taxon>Actinomycetes</taxon>
        <taxon>Kitasatosporales</taxon>
        <taxon>Streptomycetaceae</taxon>
        <taxon>Streptomyces</taxon>
    </lineage>
</organism>
<keyword evidence="4" id="KW-1185">Reference proteome</keyword>
<dbReference type="InterPro" id="IPR029058">
    <property type="entry name" value="AB_hydrolase_fold"/>
</dbReference>
<dbReference type="Pfam" id="PF00975">
    <property type="entry name" value="Thioesterase"/>
    <property type="match status" value="1"/>
</dbReference>
<dbReference type="EMBL" id="JBHSFK010000001">
    <property type="protein sequence ID" value="MFC4497978.1"/>
    <property type="molecule type" value="Genomic_DNA"/>
</dbReference>
<evidence type="ECO:0000259" key="2">
    <source>
        <dbReference type="Pfam" id="PF00975"/>
    </source>
</evidence>
<comment type="caution">
    <text evidence="3">The sequence shown here is derived from an EMBL/GenBank/DDBJ whole genome shotgun (WGS) entry which is preliminary data.</text>
</comment>
<comment type="similarity">
    <text evidence="1">Belongs to the thioesterase family.</text>
</comment>
<proteinExistence type="inferred from homology"/>
<evidence type="ECO:0000313" key="4">
    <source>
        <dbReference type="Proteomes" id="UP001595839"/>
    </source>
</evidence>
<dbReference type="PANTHER" id="PTHR11487:SF0">
    <property type="entry name" value="S-ACYL FATTY ACID SYNTHASE THIOESTERASE, MEDIUM CHAIN"/>
    <property type="match status" value="1"/>
</dbReference>
<feature type="domain" description="Thioesterase" evidence="2">
    <location>
        <begin position="16"/>
        <end position="236"/>
    </location>
</feature>
<sequence>MIPTVVAPFPTGLPVRVLCFHHAGGGASAFASWSRALGPGWEPLGVRLPGRETRLHETRITRHDALLDQLDHDLARLLDSPYVLYGHSLGGLVAYAFAQRQTRLGNPPLALLVGASPPPHVQPTLALMGDTDDQRLLAALSRLGGMPAEVLNRTGVLRRKLELIRDDLRLAKSLRAACHEQVAVPLLAFAGDRDPVADRSTMLGWSRYTTGPFHCHDVPAGHFFHTDPDFPALLRTHLARLLTGSPRAFPESSMDHREAQ</sequence>
<dbReference type="InterPro" id="IPR012223">
    <property type="entry name" value="TEII"/>
</dbReference>
<dbReference type="InterPro" id="IPR001031">
    <property type="entry name" value="Thioesterase"/>
</dbReference>
<dbReference type="Gene3D" id="3.40.50.1820">
    <property type="entry name" value="alpha/beta hydrolase"/>
    <property type="match status" value="1"/>
</dbReference>
<dbReference type="SUPFAM" id="SSF53474">
    <property type="entry name" value="alpha/beta-Hydrolases"/>
    <property type="match status" value="1"/>
</dbReference>
<evidence type="ECO:0000313" key="3">
    <source>
        <dbReference type="EMBL" id="MFC4497978.1"/>
    </source>
</evidence>
<protein>
    <submittedName>
        <fullName evidence="3">Thioesterase II family protein</fullName>
    </submittedName>
</protein>
<dbReference type="PANTHER" id="PTHR11487">
    <property type="entry name" value="THIOESTERASE"/>
    <property type="match status" value="1"/>
</dbReference>
<dbReference type="Proteomes" id="UP001595839">
    <property type="component" value="Unassembled WGS sequence"/>
</dbReference>
<dbReference type="RefSeq" id="WP_381165961.1">
    <property type="nucleotide sequence ID" value="NZ_JBHSFK010000001.1"/>
</dbReference>
<gene>
    <name evidence="3" type="ORF">ACFPIH_00355</name>
</gene>
<evidence type="ECO:0000256" key="1">
    <source>
        <dbReference type="ARBA" id="ARBA00007169"/>
    </source>
</evidence>
<name>A0ABV9ADL6_9ACTN</name>
<reference evidence="4" key="1">
    <citation type="journal article" date="2019" name="Int. J. Syst. Evol. Microbiol.">
        <title>The Global Catalogue of Microorganisms (GCM) 10K type strain sequencing project: providing services to taxonomists for standard genome sequencing and annotation.</title>
        <authorList>
            <consortium name="The Broad Institute Genomics Platform"/>
            <consortium name="The Broad Institute Genome Sequencing Center for Infectious Disease"/>
            <person name="Wu L."/>
            <person name="Ma J."/>
        </authorList>
    </citation>
    <scope>NUCLEOTIDE SEQUENCE [LARGE SCALE GENOMIC DNA]</scope>
    <source>
        <strain evidence="4">CGMCC 4.7177</strain>
    </source>
</reference>
<accession>A0ABV9ADL6</accession>